<dbReference type="Proteomes" id="UP001556367">
    <property type="component" value="Unassembled WGS sequence"/>
</dbReference>
<sequence>MSGSIQDRALRTTSLDATCRILTLASSVDQAIVFINDLRSRAASGRNAQTDSTVEGPLIDTPRTVSTIPWTISNKYYSADVHFQVRPVAGFSTHHIQRAPAVIFVWSKGEPYRESILRLSQSIAQSEPEVSLAVRLPPRNSTETNDEDDLNVDEEEDSEIDEFLSSHGFEFIDDRGNSLPDDDDQDEGPGFADHGIPGLPRVFDALSTIMWPSMLPHGRPKLSLRTPNRQPLSWASRSNASSLGDSFDRAISGIRLHKEAEDLVRWLEDDPSFRELAKNDPWRSVSEPTTVCASPTSMENALPIHGRTLPEDGQSILGFDDDFTVFVSAPPIESPTGSGQSTPNASFEFGTPHSSGLAAFQPSALYNALGSASDLGTASEDLDAPRKSPLTSADEVNAEEDEEGLPSQKEIAITAARIFGAAGPAPKARSNRKPTSPALERPDDEPFGSSPEPPMQSSLFSLDSLLAPPPSDGDADGLYDIGQFDLSRVLQALRGMKAEIASMEDEGERRRAAAKVALGLVYGFGPLDGDEDDVTC</sequence>
<dbReference type="EMBL" id="JASNQZ010000001">
    <property type="protein sequence ID" value="KAL0961451.1"/>
    <property type="molecule type" value="Genomic_DNA"/>
</dbReference>
<dbReference type="PANTHER" id="PTHR14659">
    <property type="entry name" value="ALPHA- AND GAMMA-ADAPTIN-BINDING PROTEIN P34"/>
    <property type="match status" value="1"/>
</dbReference>
<comment type="caution">
    <text evidence="2">The sequence shown here is derived from an EMBL/GenBank/DDBJ whole genome shotgun (WGS) entry which is preliminary data.</text>
</comment>
<feature type="region of interest" description="Disordered" evidence="1">
    <location>
        <begin position="174"/>
        <end position="196"/>
    </location>
</feature>
<feature type="region of interest" description="Disordered" evidence="1">
    <location>
        <begin position="422"/>
        <end position="476"/>
    </location>
</feature>
<dbReference type="PANTHER" id="PTHR14659:SF1">
    <property type="entry name" value="ALPHA- AND GAMMA-ADAPTIN-BINDING PROTEIN P34"/>
    <property type="match status" value="1"/>
</dbReference>
<feature type="region of interest" description="Disordered" evidence="1">
    <location>
        <begin position="377"/>
        <end position="407"/>
    </location>
</feature>
<dbReference type="InterPro" id="IPR019341">
    <property type="entry name" value="Alpha/Gamma-adaptin-bd_p34"/>
</dbReference>
<keyword evidence="3" id="KW-1185">Reference proteome</keyword>
<feature type="region of interest" description="Disordered" evidence="1">
    <location>
        <begin position="329"/>
        <end position="350"/>
    </location>
</feature>
<dbReference type="Gene3D" id="3.40.50.11960">
    <property type="match status" value="1"/>
</dbReference>
<gene>
    <name evidence="2" type="ORF">HGRIS_006396</name>
</gene>
<protein>
    <submittedName>
        <fullName evidence="2">Uncharacterized protein</fullName>
    </submittedName>
</protein>
<feature type="region of interest" description="Disordered" evidence="1">
    <location>
        <begin position="218"/>
        <end position="243"/>
    </location>
</feature>
<reference evidence="3" key="1">
    <citation type="submission" date="2024-06" db="EMBL/GenBank/DDBJ databases">
        <title>Multi-omics analyses provide insights into the biosynthesis of the anticancer antibiotic pleurotin in Hohenbuehelia grisea.</title>
        <authorList>
            <person name="Weaver J.A."/>
            <person name="Alberti F."/>
        </authorList>
    </citation>
    <scope>NUCLEOTIDE SEQUENCE [LARGE SCALE GENOMIC DNA]</scope>
    <source>
        <strain evidence="3">T-177</strain>
    </source>
</reference>
<organism evidence="2 3">
    <name type="scientific">Hohenbuehelia grisea</name>
    <dbReference type="NCBI Taxonomy" id="104357"/>
    <lineage>
        <taxon>Eukaryota</taxon>
        <taxon>Fungi</taxon>
        <taxon>Dikarya</taxon>
        <taxon>Basidiomycota</taxon>
        <taxon>Agaricomycotina</taxon>
        <taxon>Agaricomycetes</taxon>
        <taxon>Agaricomycetidae</taxon>
        <taxon>Agaricales</taxon>
        <taxon>Pleurotineae</taxon>
        <taxon>Pleurotaceae</taxon>
        <taxon>Hohenbuehelia</taxon>
    </lineage>
</organism>
<evidence type="ECO:0000313" key="3">
    <source>
        <dbReference type="Proteomes" id="UP001556367"/>
    </source>
</evidence>
<proteinExistence type="predicted"/>
<name>A0ABR3K2T3_9AGAR</name>
<feature type="compositionally biased region" description="Polar residues" evidence="1">
    <location>
        <begin position="335"/>
        <end position="345"/>
    </location>
</feature>
<feature type="compositionally biased region" description="Polar residues" evidence="1">
    <location>
        <begin position="225"/>
        <end position="243"/>
    </location>
</feature>
<accession>A0ABR3K2T3</accession>
<evidence type="ECO:0000313" key="2">
    <source>
        <dbReference type="EMBL" id="KAL0961451.1"/>
    </source>
</evidence>
<evidence type="ECO:0000256" key="1">
    <source>
        <dbReference type="SAM" id="MobiDB-lite"/>
    </source>
</evidence>
<feature type="region of interest" description="Disordered" evidence="1">
    <location>
        <begin position="128"/>
        <end position="152"/>
    </location>
</feature>